<protein>
    <submittedName>
        <fullName evidence="4">Short-chain alcohol dehydrogenase</fullName>
    </submittedName>
</protein>
<dbReference type="Pfam" id="PF00106">
    <property type="entry name" value="adh_short"/>
    <property type="match status" value="1"/>
</dbReference>
<dbReference type="SUPFAM" id="SSF51735">
    <property type="entry name" value="NAD(P)-binding Rossmann-fold domains"/>
    <property type="match status" value="1"/>
</dbReference>
<sequence length="254" mass="27037">MTQKTILVTGASSGFGKHIAERMARRGDKIIVTARRAERLTELAEAYPGLIKPIPLDVTDAAAVEAALADLPPEWQAIDVLVNNAGLALGLEPANEARLDNWERMIATNCSGLVTVTRLVLPGMVARGRGQIINIGSTAGSIPYAGGNVYGATKAFVHQFTNNLNADLVGSGVHASCVEPGLVGGTEFSSVRFDGNSEKAAGVYQDTQPLTPEDIADTVEWIIDRPPHVTINYLVMMPDCQSFGGQVVKRRVSN</sequence>
<accession>H8L6D9</accession>
<keyword evidence="5" id="KW-1185">Reference proteome</keyword>
<evidence type="ECO:0000256" key="2">
    <source>
        <dbReference type="ARBA" id="ARBA00023002"/>
    </source>
</evidence>
<dbReference type="STRING" id="767434.Fraau_2453"/>
<dbReference type="PANTHER" id="PTHR42901">
    <property type="entry name" value="ALCOHOL DEHYDROGENASE"/>
    <property type="match status" value="1"/>
</dbReference>
<reference evidence="4" key="1">
    <citation type="submission" date="2012-02" db="EMBL/GenBank/DDBJ databases">
        <title>The complete genome of Frateuria aurantia DSM 6220.</title>
        <authorList>
            <consortium name="US DOE Joint Genome Institute (JGI-PGF)"/>
            <person name="Lucas S."/>
            <person name="Copeland A."/>
            <person name="Lapidus A."/>
            <person name="Glavina del Rio T."/>
            <person name="Dalin E."/>
            <person name="Tice H."/>
            <person name="Bruce D."/>
            <person name="Goodwin L."/>
            <person name="Pitluck S."/>
            <person name="Peters L."/>
            <person name="Ovchinnikova G."/>
            <person name="Teshima H."/>
            <person name="Kyrpides N."/>
            <person name="Mavromatis K."/>
            <person name="Ivanova N."/>
            <person name="Brettin T."/>
            <person name="Detter J.C."/>
            <person name="Han C."/>
            <person name="Larimer F."/>
            <person name="Land M."/>
            <person name="Hauser L."/>
            <person name="Markowitz V."/>
            <person name="Cheng J.-F."/>
            <person name="Hugenholtz P."/>
            <person name="Woyke T."/>
            <person name="Wu D."/>
            <person name="Brambilla E."/>
            <person name="Klenk H.-P."/>
            <person name="Eisen J.A."/>
        </authorList>
    </citation>
    <scope>NUCLEOTIDE SEQUENCE</scope>
    <source>
        <strain evidence="4">DSM 6220</strain>
    </source>
</reference>
<dbReference type="Proteomes" id="UP000005234">
    <property type="component" value="Chromosome"/>
</dbReference>
<dbReference type="PANTHER" id="PTHR42901:SF1">
    <property type="entry name" value="ALCOHOL DEHYDROGENASE"/>
    <property type="match status" value="1"/>
</dbReference>
<keyword evidence="2" id="KW-0560">Oxidoreductase</keyword>
<dbReference type="HOGENOM" id="CLU_010194_2_10_6"/>
<dbReference type="InterPro" id="IPR036291">
    <property type="entry name" value="NAD(P)-bd_dom_sf"/>
</dbReference>
<dbReference type="OrthoDB" id="9810734at2"/>
<dbReference type="FunFam" id="3.40.50.720:FF:000047">
    <property type="entry name" value="NADP-dependent L-serine/L-allo-threonine dehydrogenase"/>
    <property type="match status" value="1"/>
</dbReference>
<comment type="similarity">
    <text evidence="1 3">Belongs to the short-chain dehydrogenases/reductases (SDR) family.</text>
</comment>
<dbReference type="AlphaFoldDB" id="H8L6D9"/>
<gene>
    <name evidence="4" type="ordered locus">Fraau_2453</name>
</gene>
<dbReference type="KEGG" id="fau:Fraau_2453"/>
<evidence type="ECO:0000313" key="5">
    <source>
        <dbReference type="Proteomes" id="UP000005234"/>
    </source>
</evidence>
<dbReference type="InterPro" id="IPR002347">
    <property type="entry name" value="SDR_fam"/>
</dbReference>
<evidence type="ECO:0000256" key="1">
    <source>
        <dbReference type="ARBA" id="ARBA00006484"/>
    </source>
</evidence>
<dbReference type="PRINTS" id="PR00080">
    <property type="entry name" value="SDRFAMILY"/>
</dbReference>
<evidence type="ECO:0000313" key="4">
    <source>
        <dbReference type="EMBL" id="AFC86816.1"/>
    </source>
</evidence>
<dbReference type="eggNOG" id="COG4221">
    <property type="taxonomic scope" value="Bacteria"/>
</dbReference>
<name>H8L6D9_FRAAD</name>
<dbReference type="RefSeq" id="WP_014403819.1">
    <property type="nucleotide sequence ID" value="NC_017033.1"/>
</dbReference>
<dbReference type="EMBL" id="CP003350">
    <property type="protein sequence ID" value="AFC86816.1"/>
    <property type="molecule type" value="Genomic_DNA"/>
</dbReference>
<dbReference type="Gene3D" id="3.40.50.720">
    <property type="entry name" value="NAD(P)-binding Rossmann-like Domain"/>
    <property type="match status" value="1"/>
</dbReference>
<proteinExistence type="inferred from homology"/>
<evidence type="ECO:0000256" key="3">
    <source>
        <dbReference type="RuleBase" id="RU000363"/>
    </source>
</evidence>
<dbReference type="GO" id="GO:0016616">
    <property type="term" value="F:oxidoreductase activity, acting on the CH-OH group of donors, NAD or NADP as acceptor"/>
    <property type="evidence" value="ECO:0007669"/>
    <property type="project" value="UniProtKB-ARBA"/>
</dbReference>
<organism evidence="4 5">
    <name type="scientific">Frateuria aurantia (strain ATCC 33424 / DSM 6220 / KCTC 2777 / LMG 1558 / NBRC 3245 / NCIMB 13370)</name>
    <name type="common">Acetobacter aurantius</name>
    <dbReference type="NCBI Taxonomy" id="767434"/>
    <lineage>
        <taxon>Bacteria</taxon>
        <taxon>Pseudomonadati</taxon>
        <taxon>Pseudomonadota</taxon>
        <taxon>Gammaproteobacteria</taxon>
        <taxon>Lysobacterales</taxon>
        <taxon>Rhodanobacteraceae</taxon>
        <taxon>Frateuria</taxon>
    </lineage>
</organism>
<dbReference type="PRINTS" id="PR00081">
    <property type="entry name" value="GDHRDH"/>
</dbReference>